<name>A0A645HKM1_9ZZZZ</name>
<evidence type="ECO:0000256" key="1">
    <source>
        <dbReference type="SAM" id="Phobius"/>
    </source>
</evidence>
<dbReference type="GO" id="GO:0004169">
    <property type="term" value="F:dolichyl-phosphate-mannose-protein mannosyltransferase activity"/>
    <property type="evidence" value="ECO:0007669"/>
    <property type="project" value="UniProtKB-EC"/>
</dbReference>
<dbReference type="AlphaFoldDB" id="A0A645HKM1"/>
<feature type="transmembrane region" description="Helical" evidence="1">
    <location>
        <begin position="55"/>
        <end position="77"/>
    </location>
</feature>
<protein>
    <submittedName>
        <fullName evidence="2">Putative dolichyl-phosphate-mannose--protein mannosyltransferase</fullName>
        <ecNumber evidence="2">2.4.1.109</ecNumber>
    </submittedName>
</protein>
<sequence>MTTLGTPLLWWGAAAALAAAIVLWIGLRDQRFAVPVVGALSMWLPWYQYTERPLFFFYAICIVPFTVTALALCLGRIIGPADGGWRRVVGATIAGVFVALVILNFAWFWPLYTDGLLTWSQWWSRMWFPSWV</sequence>
<keyword evidence="2" id="KW-0808">Transferase</keyword>
<reference evidence="2" key="1">
    <citation type="submission" date="2019-08" db="EMBL/GenBank/DDBJ databases">
        <authorList>
            <person name="Kucharzyk K."/>
            <person name="Murdoch R.W."/>
            <person name="Higgins S."/>
            <person name="Loffler F."/>
        </authorList>
    </citation>
    <scope>NUCLEOTIDE SEQUENCE</scope>
</reference>
<feature type="transmembrane region" description="Helical" evidence="1">
    <location>
        <begin position="6"/>
        <end position="25"/>
    </location>
</feature>
<keyword evidence="1" id="KW-0812">Transmembrane</keyword>
<proteinExistence type="predicted"/>
<feature type="transmembrane region" description="Helical" evidence="1">
    <location>
        <begin position="32"/>
        <end position="49"/>
    </location>
</feature>
<feature type="transmembrane region" description="Helical" evidence="1">
    <location>
        <begin position="89"/>
        <end position="109"/>
    </location>
</feature>
<keyword evidence="1" id="KW-1133">Transmembrane helix</keyword>
<dbReference type="EC" id="2.4.1.109" evidence="2"/>
<accession>A0A645HKM1</accession>
<evidence type="ECO:0000313" key="2">
    <source>
        <dbReference type="EMBL" id="MPN39166.1"/>
    </source>
</evidence>
<keyword evidence="1" id="KW-0472">Membrane</keyword>
<organism evidence="2">
    <name type="scientific">bioreactor metagenome</name>
    <dbReference type="NCBI Taxonomy" id="1076179"/>
    <lineage>
        <taxon>unclassified sequences</taxon>
        <taxon>metagenomes</taxon>
        <taxon>ecological metagenomes</taxon>
    </lineage>
</organism>
<gene>
    <name evidence="2" type="primary">pmt_2</name>
    <name evidence="2" type="ORF">SDC9_186694</name>
</gene>
<dbReference type="EMBL" id="VSSQ01094811">
    <property type="protein sequence ID" value="MPN39166.1"/>
    <property type="molecule type" value="Genomic_DNA"/>
</dbReference>
<comment type="caution">
    <text evidence="2">The sequence shown here is derived from an EMBL/GenBank/DDBJ whole genome shotgun (WGS) entry which is preliminary data.</text>
</comment>
<keyword evidence="2" id="KW-0328">Glycosyltransferase</keyword>